<keyword evidence="2" id="KW-0472">Membrane</keyword>
<dbReference type="Pfam" id="PF02992">
    <property type="entry name" value="Transposase_21"/>
    <property type="match status" value="1"/>
</dbReference>
<dbReference type="EMBL" id="JACGWN010000009">
    <property type="protein sequence ID" value="KAL0433509.1"/>
    <property type="molecule type" value="Genomic_DNA"/>
</dbReference>
<keyword evidence="2" id="KW-0812">Transmembrane</keyword>
<feature type="region of interest" description="Disordered" evidence="1">
    <location>
        <begin position="182"/>
        <end position="206"/>
    </location>
</feature>
<name>A0AAW2VUU0_9LAMI</name>
<organism evidence="3">
    <name type="scientific">Sesamum latifolium</name>
    <dbReference type="NCBI Taxonomy" id="2727402"/>
    <lineage>
        <taxon>Eukaryota</taxon>
        <taxon>Viridiplantae</taxon>
        <taxon>Streptophyta</taxon>
        <taxon>Embryophyta</taxon>
        <taxon>Tracheophyta</taxon>
        <taxon>Spermatophyta</taxon>
        <taxon>Magnoliopsida</taxon>
        <taxon>eudicotyledons</taxon>
        <taxon>Gunneridae</taxon>
        <taxon>Pentapetalae</taxon>
        <taxon>asterids</taxon>
        <taxon>lamiids</taxon>
        <taxon>Lamiales</taxon>
        <taxon>Pedaliaceae</taxon>
        <taxon>Sesamum</taxon>
    </lineage>
</organism>
<gene>
    <name evidence="3" type="ORF">Slati_2685200</name>
</gene>
<dbReference type="InterPro" id="IPR004242">
    <property type="entry name" value="Transposase_21"/>
</dbReference>
<comment type="caution">
    <text evidence="3">The sequence shown here is derived from an EMBL/GenBank/DDBJ whole genome shotgun (WGS) entry which is preliminary data.</text>
</comment>
<reference evidence="3" key="2">
    <citation type="journal article" date="2024" name="Plant">
        <title>Genomic evolution and insights into agronomic trait innovations of Sesamum species.</title>
        <authorList>
            <person name="Miao H."/>
            <person name="Wang L."/>
            <person name="Qu L."/>
            <person name="Liu H."/>
            <person name="Sun Y."/>
            <person name="Le M."/>
            <person name="Wang Q."/>
            <person name="Wei S."/>
            <person name="Zheng Y."/>
            <person name="Lin W."/>
            <person name="Duan Y."/>
            <person name="Cao H."/>
            <person name="Xiong S."/>
            <person name="Wang X."/>
            <person name="Wei L."/>
            <person name="Li C."/>
            <person name="Ma Q."/>
            <person name="Ju M."/>
            <person name="Zhao R."/>
            <person name="Li G."/>
            <person name="Mu C."/>
            <person name="Tian Q."/>
            <person name="Mei H."/>
            <person name="Zhang T."/>
            <person name="Gao T."/>
            <person name="Zhang H."/>
        </authorList>
    </citation>
    <scope>NUCLEOTIDE SEQUENCE</scope>
    <source>
        <strain evidence="3">KEN1</strain>
    </source>
</reference>
<evidence type="ECO:0000313" key="3">
    <source>
        <dbReference type="EMBL" id="KAL0433509.1"/>
    </source>
</evidence>
<accession>A0AAW2VUU0</accession>
<proteinExistence type="predicted"/>
<feature type="transmembrane region" description="Helical" evidence="2">
    <location>
        <begin position="56"/>
        <end position="81"/>
    </location>
</feature>
<keyword evidence="2" id="KW-1133">Transmembrane helix</keyword>
<evidence type="ECO:0000256" key="2">
    <source>
        <dbReference type="SAM" id="Phobius"/>
    </source>
</evidence>
<dbReference type="PANTHER" id="PTHR10775">
    <property type="entry name" value="OS08G0208400 PROTEIN"/>
    <property type="match status" value="1"/>
</dbReference>
<evidence type="ECO:0000256" key="1">
    <source>
        <dbReference type="SAM" id="MobiDB-lite"/>
    </source>
</evidence>
<dbReference type="AlphaFoldDB" id="A0AAW2VUU0"/>
<sequence>MPTTRRRRDPYAIRLVQRHEGILIGHIPILQRSPIMLDLDLCMDGFATHGQYVRTYFYWPVILIPYNLLLGMCMSSEYMFLTMVIPGPSNPKYPIDVYLVPLIEKMQNLWHVGVLMRDSAKSETFTMHAALIWIMNDLPAYGMVSGWSTAGVMGCPVCMEDTHAFYLQNGWEAAFRLPPPPVTVESSAAPQTPPDAGPSGVAPATEEVPPEHQHLWFESMKMTYWWDYNDESMFWVFNMWARKYIRKTFSVAWSSLMKPLWLANDV</sequence>
<protein>
    <submittedName>
        <fullName evidence="3">Uncharacterized protein</fullName>
    </submittedName>
</protein>
<reference evidence="3" key="1">
    <citation type="submission" date="2020-06" db="EMBL/GenBank/DDBJ databases">
        <authorList>
            <person name="Li T."/>
            <person name="Hu X."/>
            <person name="Zhang T."/>
            <person name="Song X."/>
            <person name="Zhang H."/>
            <person name="Dai N."/>
            <person name="Sheng W."/>
            <person name="Hou X."/>
            <person name="Wei L."/>
        </authorList>
    </citation>
    <scope>NUCLEOTIDE SEQUENCE</scope>
    <source>
        <strain evidence="3">KEN1</strain>
        <tissue evidence="3">Leaf</tissue>
    </source>
</reference>
<dbReference type="PANTHER" id="PTHR10775:SF188">
    <property type="entry name" value="TRANSPOSASE-ASSOCIATED DOMAIN-CONTAINING PROTEIN"/>
    <property type="match status" value="1"/>
</dbReference>